<feature type="transmembrane region" description="Helical" evidence="1">
    <location>
        <begin position="88"/>
        <end position="109"/>
    </location>
</feature>
<feature type="transmembrane region" description="Helical" evidence="1">
    <location>
        <begin position="129"/>
        <end position="150"/>
    </location>
</feature>
<gene>
    <name evidence="2" type="ORF">ACFOLC_15865</name>
</gene>
<accession>A0ABV7RV53</accession>
<keyword evidence="1" id="KW-0812">Transmembrane</keyword>
<reference evidence="3" key="1">
    <citation type="journal article" date="2019" name="Int. J. Syst. Evol. Microbiol.">
        <title>The Global Catalogue of Microorganisms (GCM) 10K type strain sequencing project: providing services to taxonomists for standard genome sequencing and annotation.</title>
        <authorList>
            <consortium name="The Broad Institute Genomics Platform"/>
            <consortium name="The Broad Institute Genome Sequencing Center for Infectious Disease"/>
            <person name="Wu L."/>
            <person name="Ma J."/>
        </authorList>
    </citation>
    <scope>NUCLEOTIDE SEQUENCE [LARGE SCALE GENOMIC DNA]</scope>
    <source>
        <strain evidence="3">KCTC 42875</strain>
    </source>
</reference>
<organism evidence="2 3">
    <name type="scientific">Lysobacter cavernae</name>
    <dbReference type="NCBI Taxonomy" id="1685901"/>
    <lineage>
        <taxon>Bacteria</taxon>
        <taxon>Pseudomonadati</taxon>
        <taxon>Pseudomonadota</taxon>
        <taxon>Gammaproteobacteria</taxon>
        <taxon>Lysobacterales</taxon>
        <taxon>Lysobacteraceae</taxon>
        <taxon>Lysobacter</taxon>
    </lineage>
</organism>
<evidence type="ECO:0000313" key="3">
    <source>
        <dbReference type="Proteomes" id="UP001595740"/>
    </source>
</evidence>
<name>A0ABV7RV53_9GAMM</name>
<evidence type="ECO:0000313" key="2">
    <source>
        <dbReference type="EMBL" id="MFC3552481.1"/>
    </source>
</evidence>
<keyword evidence="1" id="KW-1133">Transmembrane helix</keyword>
<comment type="caution">
    <text evidence="2">The sequence shown here is derived from an EMBL/GenBank/DDBJ whole genome shotgun (WGS) entry which is preliminary data.</text>
</comment>
<proteinExistence type="predicted"/>
<keyword evidence="1" id="KW-0472">Membrane</keyword>
<keyword evidence="3" id="KW-1185">Reference proteome</keyword>
<sequence length="176" mass="19475">MLRYGKGMAEKACHTFAFTTQVGLTQALGPEGGTLGASMTHELTVQIVATVASALILATLKPVGEWLTKWAQRQTHSFKQRLTAASKVRLIATVRYCAFIGIGAISIPLNGYFLWRQTHELGPVTRIDVLEIVVSFAILVYWIVYTLYMYKKYSISDYMPAGPNNSFKPKPLRGSA</sequence>
<dbReference type="Proteomes" id="UP001595740">
    <property type="component" value="Unassembled WGS sequence"/>
</dbReference>
<dbReference type="EMBL" id="JBHRXK010000015">
    <property type="protein sequence ID" value="MFC3552481.1"/>
    <property type="molecule type" value="Genomic_DNA"/>
</dbReference>
<dbReference type="RefSeq" id="WP_386760242.1">
    <property type="nucleotide sequence ID" value="NZ_JBHRXK010000015.1"/>
</dbReference>
<protein>
    <submittedName>
        <fullName evidence="2">Uncharacterized protein</fullName>
    </submittedName>
</protein>
<evidence type="ECO:0000256" key="1">
    <source>
        <dbReference type="SAM" id="Phobius"/>
    </source>
</evidence>